<evidence type="ECO:0000256" key="2">
    <source>
        <dbReference type="SAM" id="Phobius"/>
    </source>
</evidence>
<reference evidence="5 6" key="1">
    <citation type="submission" date="2018-08" db="EMBL/GenBank/DDBJ databases">
        <title>Draft genome sequence of Psychrilyobacter sp. strain SD5 isolated from Black Sea water.</title>
        <authorList>
            <person name="Yadav S."/>
            <person name="Villanueva L."/>
            <person name="Damste J.S.S."/>
        </authorList>
    </citation>
    <scope>NUCLEOTIDE SEQUENCE [LARGE SCALE GENOMIC DNA]</scope>
    <source>
        <strain evidence="5 6">SD5</strain>
    </source>
</reference>
<dbReference type="Proteomes" id="UP000263486">
    <property type="component" value="Unassembled WGS sequence"/>
</dbReference>
<proteinExistence type="predicted"/>
<keyword evidence="2" id="KW-0472">Membrane</keyword>
<dbReference type="InterPro" id="IPR036291">
    <property type="entry name" value="NAD(P)-bd_dom_sf"/>
</dbReference>
<keyword evidence="5" id="KW-0407">Ion channel</keyword>
<dbReference type="PROSITE" id="PS51202">
    <property type="entry name" value="RCK_C"/>
    <property type="match status" value="1"/>
</dbReference>
<evidence type="ECO:0000259" key="4">
    <source>
        <dbReference type="PROSITE" id="PS51202"/>
    </source>
</evidence>
<dbReference type="InterPro" id="IPR013099">
    <property type="entry name" value="K_chnl_dom"/>
</dbReference>
<dbReference type="InterPro" id="IPR036721">
    <property type="entry name" value="RCK_C_sf"/>
</dbReference>
<keyword evidence="5" id="KW-0813">Transport</keyword>
<feature type="transmembrane region" description="Helical" evidence="2">
    <location>
        <begin position="66"/>
        <end position="87"/>
    </location>
</feature>
<protein>
    <submittedName>
        <fullName evidence="5">Potassium channel protein</fullName>
    </submittedName>
</protein>
<dbReference type="SUPFAM" id="SSF51735">
    <property type="entry name" value="NAD(P)-binding Rossmann-fold domains"/>
    <property type="match status" value="1"/>
</dbReference>
<dbReference type="SUPFAM" id="SSF81324">
    <property type="entry name" value="Voltage-gated potassium channels"/>
    <property type="match status" value="1"/>
</dbReference>
<evidence type="ECO:0000313" key="5">
    <source>
        <dbReference type="EMBL" id="REI42368.1"/>
    </source>
</evidence>
<dbReference type="RefSeq" id="WP_114641409.1">
    <property type="nucleotide sequence ID" value="NZ_JAACIO010000004.1"/>
</dbReference>
<dbReference type="Gene3D" id="3.40.50.720">
    <property type="entry name" value="NAD(P)-binding Rossmann-like Domain"/>
    <property type="match status" value="1"/>
</dbReference>
<dbReference type="Pfam" id="PF02080">
    <property type="entry name" value="TrkA_C"/>
    <property type="match status" value="1"/>
</dbReference>
<name>A0ABX9KJ69_9FUSO</name>
<comment type="subcellular location">
    <subcellularLocation>
        <location evidence="1">Cell membrane</location>
        <topology evidence="1">Multi-pass membrane protein</topology>
    </subcellularLocation>
</comment>
<dbReference type="InterPro" id="IPR006037">
    <property type="entry name" value="RCK_C"/>
</dbReference>
<keyword evidence="6" id="KW-1185">Reference proteome</keyword>
<dbReference type="Gene3D" id="3.30.70.1450">
    <property type="entry name" value="Regulator of K+ conductance, C-terminal domain"/>
    <property type="match status" value="1"/>
</dbReference>
<gene>
    <name evidence="5" type="ORF">DYH56_03175</name>
</gene>
<accession>A0ABX9KJ69</accession>
<dbReference type="PANTHER" id="PTHR43833:SF9">
    <property type="entry name" value="POTASSIUM CHANNEL PROTEIN YUGO-RELATED"/>
    <property type="match status" value="1"/>
</dbReference>
<dbReference type="Pfam" id="PF02254">
    <property type="entry name" value="TrkA_N"/>
    <property type="match status" value="1"/>
</dbReference>
<dbReference type="GO" id="GO:0034220">
    <property type="term" value="P:monoatomic ion transmembrane transport"/>
    <property type="evidence" value="ECO:0007669"/>
    <property type="project" value="UniProtKB-KW"/>
</dbReference>
<evidence type="ECO:0000313" key="6">
    <source>
        <dbReference type="Proteomes" id="UP000263486"/>
    </source>
</evidence>
<organism evidence="5 6">
    <name type="scientific">Psychrilyobacter piezotolerans</name>
    <dbReference type="NCBI Taxonomy" id="2293438"/>
    <lineage>
        <taxon>Bacteria</taxon>
        <taxon>Fusobacteriati</taxon>
        <taxon>Fusobacteriota</taxon>
        <taxon>Fusobacteriia</taxon>
        <taxon>Fusobacteriales</taxon>
        <taxon>Fusobacteriaceae</taxon>
        <taxon>Psychrilyobacter</taxon>
    </lineage>
</organism>
<feature type="domain" description="RCK N-terminal" evidence="3">
    <location>
        <begin position="108"/>
        <end position="227"/>
    </location>
</feature>
<dbReference type="Gene3D" id="1.10.287.70">
    <property type="match status" value="1"/>
</dbReference>
<evidence type="ECO:0000256" key="1">
    <source>
        <dbReference type="ARBA" id="ARBA00004651"/>
    </source>
</evidence>
<dbReference type="Pfam" id="PF07885">
    <property type="entry name" value="Ion_trans_2"/>
    <property type="match status" value="1"/>
</dbReference>
<sequence>MKSEMKKILIPGVILSLIFFIGIFGYIYIENYNVIDAFYMTSITLSTVGFGEVQALSPQGKVFTSILIFSGITVVVYTLGNITKFFIEGELKSYLRWRKMDKKIAKLKDHYIVCGAGRTGIKIINDFLKKDLNFVVVDNDEKGIEKLKEIYREKLLYVIGDATKDETLLQANVKSAKVLISVLSTDADNLFLTLTTKDLNGKIQVITRAVDASSEKKLKRGGADFIISPFEIAADRIIATATQTNLISFVDVFSKKSKIEGLTFELVEIKKGSQLVETTLMEAKIPTKTNLIVIGHEVDGIMKINPMSHELLKENEKLLVLGTKDQIKKLIEIASN</sequence>
<comment type="caution">
    <text evidence="5">The sequence shown here is derived from an EMBL/GenBank/DDBJ whole genome shotgun (WGS) entry which is preliminary data.</text>
</comment>
<keyword evidence="5" id="KW-0406">Ion transport</keyword>
<dbReference type="SUPFAM" id="SSF116726">
    <property type="entry name" value="TrkA C-terminal domain-like"/>
    <property type="match status" value="1"/>
</dbReference>
<dbReference type="InterPro" id="IPR050721">
    <property type="entry name" value="Trk_Ktr_HKT_K-transport"/>
</dbReference>
<dbReference type="PANTHER" id="PTHR43833">
    <property type="entry name" value="POTASSIUM CHANNEL PROTEIN 2-RELATED-RELATED"/>
    <property type="match status" value="1"/>
</dbReference>
<dbReference type="InterPro" id="IPR003148">
    <property type="entry name" value="RCK_N"/>
</dbReference>
<dbReference type="PROSITE" id="PS51201">
    <property type="entry name" value="RCK_N"/>
    <property type="match status" value="1"/>
</dbReference>
<dbReference type="EMBL" id="QUAJ01000004">
    <property type="protein sequence ID" value="REI42368.1"/>
    <property type="molecule type" value="Genomic_DNA"/>
</dbReference>
<keyword evidence="2" id="KW-0812">Transmembrane</keyword>
<feature type="domain" description="RCK C-terminal" evidence="4">
    <location>
        <begin position="250"/>
        <end position="336"/>
    </location>
</feature>
<evidence type="ECO:0000259" key="3">
    <source>
        <dbReference type="PROSITE" id="PS51201"/>
    </source>
</evidence>
<feature type="transmembrane region" description="Helical" evidence="2">
    <location>
        <begin position="9"/>
        <end position="29"/>
    </location>
</feature>
<keyword evidence="2" id="KW-1133">Transmembrane helix</keyword>